<dbReference type="InterPro" id="IPR011576">
    <property type="entry name" value="Pyridox_Oxase_N"/>
</dbReference>
<dbReference type="InterPro" id="IPR012349">
    <property type="entry name" value="Split_barrel_FMN-bd"/>
</dbReference>
<organism evidence="3 4">
    <name type="scientific">Actinokineospora globicatena</name>
    <dbReference type="NCBI Taxonomy" id="103729"/>
    <lineage>
        <taxon>Bacteria</taxon>
        <taxon>Bacillati</taxon>
        <taxon>Actinomycetota</taxon>
        <taxon>Actinomycetes</taxon>
        <taxon>Pseudonocardiales</taxon>
        <taxon>Pseudonocardiaceae</taxon>
        <taxon>Actinokineospora</taxon>
    </lineage>
</organism>
<gene>
    <name evidence="3" type="ORF">Aglo03_30780</name>
</gene>
<comment type="caution">
    <text evidence="3">The sequence shown here is derived from an EMBL/GenBank/DDBJ whole genome shotgun (WGS) entry which is preliminary data.</text>
</comment>
<proteinExistence type="predicted"/>
<dbReference type="AlphaFoldDB" id="A0A9W6QME6"/>
<dbReference type="Pfam" id="PF01243">
    <property type="entry name" value="PNPOx_N"/>
    <property type="match status" value="1"/>
</dbReference>
<dbReference type="EMBL" id="BSSD01000004">
    <property type="protein sequence ID" value="GLW92262.1"/>
    <property type="molecule type" value="Genomic_DNA"/>
</dbReference>
<reference evidence="3" key="1">
    <citation type="submission" date="2023-02" db="EMBL/GenBank/DDBJ databases">
        <title>Actinokineospora globicatena NBRC 15670.</title>
        <authorList>
            <person name="Ichikawa N."/>
            <person name="Sato H."/>
            <person name="Tonouchi N."/>
        </authorList>
    </citation>
    <scope>NUCLEOTIDE SEQUENCE</scope>
    <source>
        <strain evidence="3">NBRC 15670</strain>
    </source>
</reference>
<name>A0A9W6QME6_9PSEU</name>
<evidence type="ECO:0000259" key="2">
    <source>
        <dbReference type="Pfam" id="PF01243"/>
    </source>
</evidence>
<dbReference type="PANTHER" id="PTHR42815:SF2">
    <property type="entry name" value="FAD-BINDING, PUTATIVE (AFU_ORTHOLOGUE AFUA_6G07600)-RELATED"/>
    <property type="match status" value="1"/>
</dbReference>
<protein>
    <recommendedName>
        <fullName evidence="2">Pyridoxamine 5'-phosphate oxidase N-terminal domain-containing protein</fullName>
    </recommendedName>
</protein>
<evidence type="ECO:0000256" key="1">
    <source>
        <dbReference type="SAM" id="MobiDB-lite"/>
    </source>
</evidence>
<keyword evidence="4" id="KW-1185">Reference proteome</keyword>
<dbReference type="Gene3D" id="2.30.110.10">
    <property type="entry name" value="Electron Transport, Fmn-binding Protein, Chain A"/>
    <property type="match status" value="1"/>
</dbReference>
<dbReference type="PANTHER" id="PTHR42815">
    <property type="entry name" value="FAD-BINDING, PUTATIVE (AFU_ORTHOLOGUE AFUA_6G07600)-RELATED"/>
    <property type="match status" value="1"/>
</dbReference>
<feature type="compositionally biased region" description="Polar residues" evidence="1">
    <location>
        <begin position="1"/>
        <end position="11"/>
    </location>
</feature>
<dbReference type="Proteomes" id="UP001165042">
    <property type="component" value="Unassembled WGS sequence"/>
</dbReference>
<feature type="domain" description="Pyridoxamine 5'-phosphate oxidase N-terminal" evidence="2">
    <location>
        <begin position="52"/>
        <end position="136"/>
    </location>
</feature>
<feature type="region of interest" description="Disordered" evidence="1">
    <location>
        <begin position="1"/>
        <end position="44"/>
    </location>
</feature>
<evidence type="ECO:0000313" key="3">
    <source>
        <dbReference type="EMBL" id="GLW92262.1"/>
    </source>
</evidence>
<dbReference type="SUPFAM" id="SSF50475">
    <property type="entry name" value="FMN-binding split barrel"/>
    <property type="match status" value="1"/>
</dbReference>
<evidence type="ECO:0000313" key="4">
    <source>
        <dbReference type="Proteomes" id="UP001165042"/>
    </source>
</evidence>
<accession>A0A9W6QME6</accession>
<sequence>MPPWTPVSTDQHPTDLLRLGFAEPPPATPPEERPREAPAPRQPVLDRLTTPMVELITRMDRVFLATAAADGECDFALCAGPPGFVHVLDDRRLACALVDPVPGLANLAANPRISVVLVDGRRGLHVNGHAGVVDDAWLRAAHPCLPPRFAGSRWVVVLVDEAYLHSGAFTG</sequence>